<sequence length="247" mass="27595">MQALAIESSPYNQEVTVFEVNRLYGETGRFRCLKFADEAIQGAIDLNEPGRVVLPYQRALLRIMELIDPAHESAFVIGHGIGTIAGHLSSKRIKVAEIDANVVALSRRYFDYRGDNVAIGDGREILSKEEPNSYGYIVLDAFNSKGTPLHLTTTEFFEIASERLAPGGAFLLNIMGKIHGDRLIDAIHSTLRLTYENVRVFALPADHKSEARNLILMGSQREYDFQPQEAVGVIEVQLEQGHIRRDV</sequence>
<gene>
    <name evidence="2" type="ORF">D7Z26_00785</name>
</gene>
<dbReference type="Proteomes" id="UP000282076">
    <property type="component" value="Unassembled WGS sequence"/>
</dbReference>
<dbReference type="Pfam" id="PF01564">
    <property type="entry name" value="Spermine_synth"/>
    <property type="match status" value="1"/>
</dbReference>
<dbReference type="InterPro" id="IPR029063">
    <property type="entry name" value="SAM-dependent_MTases_sf"/>
</dbReference>
<comment type="caution">
    <text evidence="2">The sequence shown here is derived from an EMBL/GenBank/DDBJ whole genome shotgun (WGS) entry which is preliminary data.</text>
</comment>
<name>A0A494Y6Z6_9BACL</name>
<proteinExistence type="predicted"/>
<evidence type="ECO:0000256" key="1">
    <source>
        <dbReference type="ARBA" id="ARBA00023115"/>
    </source>
</evidence>
<dbReference type="PANTHER" id="PTHR43317">
    <property type="entry name" value="THERMOSPERMINE SYNTHASE ACAULIS5"/>
    <property type="match status" value="1"/>
</dbReference>
<protein>
    <submittedName>
        <fullName evidence="2">Spermidine synthase</fullName>
    </submittedName>
</protein>
<dbReference type="PANTHER" id="PTHR43317:SF1">
    <property type="entry name" value="THERMOSPERMINE SYNTHASE ACAULIS5"/>
    <property type="match status" value="1"/>
</dbReference>
<keyword evidence="3" id="KW-1185">Reference proteome</keyword>
<organism evidence="2 3">
    <name type="scientific">Cohnella endophytica</name>
    <dbReference type="NCBI Taxonomy" id="2419778"/>
    <lineage>
        <taxon>Bacteria</taxon>
        <taxon>Bacillati</taxon>
        <taxon>Bacillota</taxon>
        <taxon>Bacilli</taxon>
        <taxon>Bacillales</taxon>
        <taxon>Paenibacillaceae</taxon>
        <taxon>Cohnella</taxon>
    </lineage>
</organism>
<dbReference type="NCBIfam" id="NF037959">
    <property type="entry name" value="MFS_SpdSyn"/>
    <property type="match status" value="1"/>
</dbReference>
<dbReference type="GO" id="GO:0006596">
    <property type="term" value="P:polyamine biosynthetic process"/>
    <property type="evidence" value="ECO:0007669"/>
    <property type="project" value="UniProtKB-KW"/>
</dbReference>
<dbReference type="RefSeq" id="WP_120973834.1">
    <property type="nucleotide sequence ID" value="NZ_RBZM01000001.1"/>
</dbReference>
<dbReference type="OrthoDB" id="9761985at2"/>
<dbReference type="SUPFAM" id="SSF53335">
    <property type="entry name" value="S-adenosyl-L-methionine-dependent methyltransferases"/>
    <property type="match status" value="1"/>
</dbReference>
<evidence type="ECO:0000313" key="2">
    <source>
        <dbReference type="EMBL" id="RKP58074.1"/>
    </source>
</evidence>
<dbReference type="EMBL" id="RBZM01000001">
    <property type="protein sequence ID" value="RKP58074.1"/>
    <property type="molecule type" value="Genomic_DNA"/>
</dbReference>
<dbReference type="AlphaFoldDB" id="A0A494Y6Z6"/>
<evidence type="ECO:0000313" key="3">
    <source>
        <dbReference type="Proteomes" id="UP000282076"/>
    </source>
</evidence>
<keyword evidence="1" id="KW-0620">Polyamine biosynthesis</keyword>
<reference evidence="2 3" key="1">
    <citation type="submission" date="2018-10" db="EMBL/GenBank/DDBJ databases">
        <title>Cohnella sp. M2MS4P-1, whole genome shotgun sequence.</title>
        <authorList>
            <person name="Tuo L."/>
        </authorList>
    </citation>
    <scope>NUCLEOTIDE SEQUENCE [LARGE SCALE GENOMIC DNA]</scope>
    <source>
        <strain evidence="2 3">M2MS4P-1</strain>
    </source>
</reference>
<accession>A0A494Y6Z6</accession>
<dbReference type="Gene3D" id="3.40.50.150">
    <property type="entry name" value="Vaccinia Virus protein VP39"/>
    <property type="match status" value="1"/>
</dbReference>